<dbReference type="Gene3D" id="3.30.1360.40">
    <property type="match status" value="1"/>
</dbReference>
<dbReference type="GO" id="GO:0005737">
    <property type="term" value="C:cytoplasm"/>
    <property type="evidence" value="ECO:0007669"/>
    <property type="project" value="UniProtKB-SubCell"/>
</dbReference>
<dbReference type="PANTHER" id="PTHR20982:SF3">
    <property type="entry name" value="MITOCHONDRIAL RIBOSOME RECYCLING FACTOR PSEUDO 1"/>
    <property type="match status" value="1"/>
</dbReference>
<keyword evidence="8" id="KW-1185">Reference proteome</keyword>
<dbReference type="Pfam" id="PF01765">
    <property type="entry name" value="RRF"/>
    <property type="match status" value="1"/>
</dbReference>
<feature type="domain" description="Ribosome recycling factor" evidence="6">
    <location>
        <begin position="20"/>
        <end position="179"/>
    </location>
</feature>
<evidence type="ECO:0000256" key="2">
    <source>
        <dbReference type="ARBA" id="ARBA00005912"/>
    </source>
</evidence>
<dbReference type="InterPro" id="IPR002661">
    <property type="entry name" value="Ribosome_recyc_fac"/>
</dbReference>
<protein>
    <recommendedName>
        <fullName evidence="5">Ribosome-recycling factor</fullName>
        <shortName evidence="5">RRF</shortName>
    </recommendedName>
    <alternativeName>
        <fullName evidence="5">Ribosome-releasing factor</fullName>
    </alternativeName>
</protein>
<reference evidence="7 8" key="1">
    <citation type="submission" date="2019-08" db="EMBL/GenBank/DDBJ databases">
        <authorList>
            <person name="Chang H.C."/>
            <person name="Mun S.Y."/>
        </authorList>
    </citation>
    <scope>NUCLEOTIDE SEQUENCE [LARGE SCALE GENOMIC DNA]</scope>
    <source>
        <strain evidence="7 8">SK</strain>
    </source>
</reference>
<dbReference type="OMA" id="FNPMNNG"/>
<dbReference type="SUPFAM" id="SSF55194">
    <property type="entry name" value="Ribosome recycling factor, RRF"/>
    <property type="match status" value="1"/>
</dbReference>
<evidence type="ECO:0000313" key="8">
    <source>
        <dbReference type="Proteomes" id="UP000516446"/>
    </source>
</evidence>
<evidence type="ECO:0000259" key="6">
    <source>
        <dbReference type="Pfam" id="PF01765"/>
    </source>
</evidence>
<dbReference type="HAMAP" id="MF_00040">
    <property type="entry name" value="RRF"/>
    <property type="match status" value="1"/>
</dbReference>
<dbReference type="Gene3D" id="1.10.132.20">
    <property type="entry name" value="Ribosome-recycling factor"/>
    <property type="match status" value="1"/>
</dbReference>
<dbReference type="RefSeq" id="WP_006845222.1">
    <property type="nucleotide sequence ID" value="NZ_CP026847.1"/>
</dbReference>
<gene>
    <name evidence="5" type="primary">frr</name>
    <name evidence="7" type="ORF">FY536_06295</name>
</gene>
<sequence length="181" mass="19953">MANQILENTKERMEKAGMALQTQLGKIRAGVANPSILRDVKVMYYGAETPLNQVASVSVPEARILLITPFDKTALKDIEQAIFASDLGLTPTNDGSVIRLVIPALTEETRKDLTKEVKAEAEKAKVAVRNVRRDALDQAKKEELSEDELRKIDKDIQGLTDDGVKNIEKIAASKEAELLKI</sequence>
<dbReference type="FunFam" id="3.30.1360.40:FF:000001">
    <property type="entry name" value="Ribosome-recycling factor"/>
    <property type="match status" value="1"/>
</dbReference>
<dbReference type="CDD" id="cd00520">
    <property type="entry name" value="RRF"/>
    <property type="match status" value="1"/>
</dbReference>
<evidence type="ECO:0000256" key="4">
    <source>
        <dbReference type="ARBA" id="ARBA00022917"/>
    </source>
</evidence>
<dbReference type="AlphaFoldDB" id="A0A7H1MN40"/>
<evidence type="ECO:0000313" key="7">
    <source>
        <dbReference type="EMBL" id="QNT64876.1"/>
    </source>
</evidence>
<proteinExistence type="inferred from homology"/>
<comment type="subcellular location">
    <subcellularLocation>
        <location evidence="1 5">Cytoplasm</location>
    </subcellularLocation>
</comment>
<dbReference type="NCBIfam" id="TIGR00496">
    <property type="entry name" value="frr"/>
    <property type="match status" value="1"/>
</dbReference>
<evidence type="ECO:0000256" key="5">
    <source>
        <dbReference type="HAMAP-Rule" id="MF_00040"/>
    </source>
</evidence>
<dbReference type="FunFam" id="1.10.132.20:FF:000001">
    <property type="entry name" value="Ribosome-recycling factor"/>
    <property type="match status" value="1"/>
</dbReference>
<dbReference type="InterPro" id="IPR036191">
    <property type="entry name" value="RRF_sf"/>
</dbReference>
<dbReference type="InterPro" id="IPR023584">
    <property type="entry name" value="Ribosome_recyc_fac_dom"/>
</dbReference>
<dbReference type="GO" id="GO:0006415">
    <property type="term" value="P:translational termination"/>
    <property type="evidence" value="ECO:0007669"/>
    <property type="project" value="UniProtKB-UniRule"/>
</dbReference>
<keyword evidence="4 5" id="KW-0648">Protein biosynthesis</keyword>
<dbReference type="Proteomes" id="UP000516446">
    <property type="component" value="Chromosome"/>
</dbReference>
<organism evidence="7 8">
    <name type="scientific">Weissella koreensis</name>
    <dbReference type="NCBI Taxonomy" id="165096"/>
    <lineage>
        <taxon>Bacteria</taxon>
        <taxon>Bacillati</taxon>
        <taxon>Bacillota</taxon>
        <taxon>Bacilli</taxon>
        <taxon>Lactobacillales</taxon>
        <taxon>Lactobacillaceae</taxon>
        <taxon>Weissella</taxon>
    </lineage>
</organism>
<dbReference type="GO" id="GO:0043023">
    <property type="term" value="F:ribosomal large subunit binding"/>
    <property type="evidence" value="ECO:0007669"/>
    <property type="project" value="TreeGrafter"/>
</dbReference>
<accession>A0A7H1MN40</accession>
<name>A0A7H1MN40_9LACO</name>
<evidence type="ECO:0000256" key="3">
    <source>
        <dbReference type="ARBA" id="ARBA00022490"/>
    </source>
</evidence>
<evidence type="ECO:0000256" key="1">
    <source>
        <dbReference type="ARBA" id="ARBA00004496"/>
    </source>
</evidence>
<dbReference type="PANTHER" id="PTHR20982">
    <property type="entry name" value="RIBOSOME RECYCLING FACTOR"/>
    <property type="match status" value="1"/>
</dbReference>
<comment type="function">
    <text evidence="5">Responsible for the release of ribosomes from messenger RNA at the termination of protein biosynthesis. May increase the efficiency of translation by recycling ribosomes from one round of translation to another.</text>
</comment>
<comment type="similarity">
    <text evidence="2 5">Belongs to the RRF family.</text>
</comment>
<dbReference type="EMBL" id="CP043431">
    <property type="protein sequence ID" value="QNT64876.1"/>
    <property type="molecule type" value="Genomic_DNA"/>
</dbReference>
<keyword evidence="3 5" id="KW-0963">Cytoplasm</keyword>